<dbReference type="InterPro" id="IPR007842">
    <property type="entry name" value="HEPN_dom"/>
</dbReference>
<organism evidence="3 4">
    <name type="scientific">Haloplanus salinus</name>
    <dbReference type="NCBI Taxonomy" id="1126245"/>
    <lineage>
        <taxon>Archaea</taxon>
        <taxon>Methanobacteriati</taxon>
        <taxon>Methanobacteriota</taxon>
        <taxon>Stenosarchaea group</taxon>
        <taxon>Halobacteria</taxon>
        <taxon>Halobacteriales</taxon>
        <taxon>Haloferacaceae</taxon>
        <taxon>Haloplanus</taxon>
    </lineage>
</organism>
<evidence type="ECO:0000256" key="1">
    <source>
        <dbReference type="ARBA" id="ARBA00038248"/>
    </source>
</evidence>
<evidence type="ECO:0000313" key="3">
    <source>
        <dbReference type="EMBL" id="RCU44465.1"/>
    </source>
</evidence>
<proteinExistence type="inferred from homology"/>
<dbReference type="PANTHER" id="PTHR36565">
    <property type="entry name" value="UPF0332 PROTEIN TM_1000"/>
    <property type="match status" value="1"/>
</dbReference>
<comment type="caution">
    <text evidence="3">The sequence shown here is derived from an EMBL/GenBank/DDBJ whole genome shotgun (WGS) entry which is preliminary data.</text>
</comment>
<dbReference type="InterPro" id="IPR052226">
    <property type="entry name" value="UPF0332_toxin"/>
</dbReference>
<dbReference type="Pfam" id="PF05168">
    <property type="entry name" value="HEPN"/>
    <property type="match status" value="1"/>
</dbReference>
<protein>
    <submittedName>
        <fullName evidence="3">HEPN domain-containing protein</fullName>
    </submittedName>
</protein>
<comment type="similarity">
    <text evidence="1">Belongs to the UPF0332 family.</text>
</comment>
<keyword evidence="4" id="KW-1185">Reference proteome</keyword>
<evidence type="ECO:0000313" key="4">
    <source>
        <dbReference type="Proteomes" id="UP000252189"/>
    </source>
</evidence>
<gene>
    <name evidence="3" type="ORF">DU504_17145</name>
</gene>
<evidence type="ECO:0000259" key="2">
    <source>
        <dbReference type="Pfam" id="PF05168"/>
    </source>
</evidence>
<reference evidence="3 4" key="1">
    <citation type="submission" date="2018-07" db="EMBL/GenBank/DDBJ databases">
        <title>Genome sequences of Haloplanus salinus JCM 18368T.</title>
        <authorList>
            <person name="Kim Y.B."/>
            <person name="Roh S.W."/>
        </authorList>
    </citation>
    <scope>NUCLEOTIDE SEQUENCE [LARGE SCALE GENOMIC DNA]</scope>
    <source>
        <strain evidence="3 4">JCM 18368</strain>
    </source>
</reference>
<dbReference type="OrthoDB" id="263873at2157"/>
<dbReference type="EMBL" id="QPHM01000003">
    <property type="protein sequence ID" value="RCU44465.1"/>
    <property type="molecule type" value="Genomic_DNA"/>
</dbReference>
<name>A0A368N4M3_9EURY</name>
<dbReference type="Gene3D" id="1.20.120.330">
    <property type="entry name" value="Nucleotidyltransferases domain 2"/>
    <property type="match status" value="1"/>
</dbReference>
<dbReference type="RefSeq" id="WP_114450639.1">
    <property type="nucleotide sequence ID" value="NZ_QPHM01000003.1"/>
</dbReference>
<accession>A0A368N4M3</accession>
<dbReference type="Proteomes" id="UP000252189">
    <property type="component" value="Unassembled WGS sequence"/>
</dbReference>
<dbReference type="AlphaFoldDB" id="A0A368N4M3"/>
<dbReference type="PANTHER" id="PTHR36565:SF1">
    <property type="entry name" value="UPF0332 PROTEIN TM_1000"/>
    <property type="match status" value="1"/>
</dbReference>
<feature type="domain" description="HEPN" evidence="2">
    <location>
        <begin position="15"/>
        <end position="125"/>
    </location>
</feature>
<sequence length="132" mass="14627">MPDSDDTDPAVTREFQQAQQALDDATKARAADLSDAAVINRLYYAAFHAIQAVLYDRGFEPTSHGGVLSLFGSEIIAADDAPRRDGRFFSQLSELRQQADYGYDELDEDVDALLSRTQQLVDDMEDLCTSSE</sequence>